<sequence length="64" mass="7378">MYAGVPLICIPNGADQFYIASIAEHLCIGKCVWASRKVNDKEIKNENFIEDFFYALHEMMRGHK</sequence>
<proteinExistence type="predicted"/>
<evidence type="ECO:0000313" key="1">
    <source>
        <dbReference type="EMBL" id="CAK5072111.1"/>
    </source>
</evidence>
<reference evidence="1" key="1">
    <citation type="submission" date="2023-11" db="EMBL/GenBank/DDBJ databases">
        <authorList>
            <person name="Poullet M."/>
        </authorList>
    </citation>
    <scope>NUCLEOTIDE SEQUENCE</scope>
    <source>
        <strain evidence="1">E1834</strain>
    </source>
</reference>
<dbReference type="Proteomes" id="UP001497535">
    <property type="component" value="Unassembled WGS sequence"/>
</dbReference>
<accession>A0ACB0Z1G1</accession>
<evidence type="ECO:0000313" key="2">
    <source>
        <dbReference type="Proteomes" id="UP001497535"/>
    </source>
</evidence>
<dbReference type="EMBL" id="CAVMJV010000022">
    <property type="protein sequence ID" value="CAK5072111.1"/>
    <property type="molecule type" value="Genomic_DNA"/>
</dbReference>
<gene>
    <name evidence="1" type="ORF">MENTE1834_LOCUS19098</name>
</gene>
<name>A0ACB0Z1G1_MELEN</name>
<protein>
    <submittedName>
        <fullName evidence="1">Uncharacterized protein</fullName>
    </submittedName>
</protein>
<comment type="caution">
    <text evidence="1">The sequence shown here is derived from an EMBL/GenBank/DDBJ whole genome shotgun (WGS) entry which is preliminary data.</text>
</comment>
<organism evidence="1 2">
    <name type="scientific">Meloidogyne enterolobii</name>
    <name type="common">Root-knot nematode worm</name>
    <name type="synonym">Meloidogyne mayaguensis</name>
    <dbReference type="NCBI Taxonomy" id="390850"/>
    <lineage>
        <taxon>Eukaryota</taxon>
        <taxon>Metazoa</taxon>
        <taxon>Ecdysozoa</taxon>
        <taxon>Nematoda</taxon>
        <taxon>Chromadorea</taxon>
        <taxon>Rhabditida</taxon>
        <taxon>Tylenchina</taxon>
        <taxon>Tylenchomorpha</taxon>
        <taxon>Tylenchoidea</taxon>
        <taxon>Meloidogynidae</taxon>
        <taxon>Meloidogyninae</taxon>
        <taxon>Meloidogyne</taxon>
    </lineage>
</organism>
<keyword evidence="2" id="KW-1185">Reference proteome</keyword>